<accession>A0ABW4EU85</accession>
<dbReference type="CDD" id="cd05233">
    <property type="entry name" value="SDR_c"/>
    <property type="match status" value="1"/>
</dbReference>
<dbReference type="NCBIfam" id="NF005559">
    <property type="entry name" value="PRK07231.1"/>
    <property type="match status" value="1"/>
</dbReference>
<dbReference type="InterPro" id="IPR020904">
    <property type="entry name" value="Sc_DH/Rdtase_CS"/>
</dbReference>
<proteinExistence type="inferred from homology"/>
<gene>
    <name evidence="3" type="ORF">ACFSJD_16040</name>
</gene>
<comment type="similarity">
    <text evidence="1">Belongs to the short-chain dehydrogenases/reductases (SDR) family.</text>
</comment>
<dbReference type="PROSITE" id="PS00061">
    <property type="entry name" value="ADH_SHORT"/>
    <property type="match status" value="1"/>
</dbReference>
<dbReference type="Proteomes" id="UP001597114">
    <property type="component" value="Unassembled WGS sequence"/>
</dbReference>
<dbReference type="EMBL" id="JBHUCO010000015">
    <property type="protein sequence ID" value="MFD1519006.1"/>
    <property type="molecule type" value="Genomic_DNA"/>
</dbReference>
<keyword evidence="4" id="KW-1185">Reference proteome</keyword>
<keyword evidence="3" id="KW-0560">Oxidoreductase</keyword>
<dbReference type="PRINTS" id="PR00081">
    <property type="entry name" value="GDHRDH"/>
</dbReference>
<dbReference type="RefSeq" id="WP_344718393.1">
    <property type="nucleotide sequence ID" value="NZ_BAAAUS010000001.1"/>
</dbReference>
<evidence type="ECO:0000256" key="1">
    <source>
        <dbReference type="ARBA" id="ARBA00006484"/>
    </source>
</evidence>
<evidence type="ECO:0000313" key="4">
    <source>
        <dbReference type="Proteomes" id="UP001597114"/>
    </source>
</evidence>
<dbReference type="EC" id="1.1.1.-" evidence="3"/>
<evidence type="ECO:0000313" key="3">
    <source>
        <dbReference type="EMBL" id="MFD1519006.1"/>
    </source>
</evidence>
<dbReference type="Gene3D" id="3.40.50.720">
    <property type="entry name" value="NAD(P)-binding Rossmann-like Domain"/>
    <property type="match status" value="1"/>
</dbReference>
<organism evidence="3 4">
    <name type="scientific">Pseudonocardia yunnanensis</name>
    <dbReference type="NCBI Taxonomy" id="58107"/>
    <lineage>
        <taxon>Bacteria</taxon>
        <taxon>Bacillati</taxon>
        <taxon>Actinomycetota</taxon>
        <taxon>Actinomycetes</taxon>
        <taxon>Pseudonocardiales</taxon>
        <taxon>Pseudonocardiaceae</taxon>
        <taxon>Pseudonocardia</taxon>
    </lineage>
</organism>
<reference evidence="4" key="1">
    <citation type="journal article" date="2019" name="Int. J. Syst. Evol. Microbiol.">
        <title>The Global Catalogue of Microorganisms (GCM) 10K type strain sequencing project: providing services to taxonomists for standard genome sequencing and annotation.</title>
        <authorList>
            <consortium name="The Broad Institute Genomics Platform"/>
            <consortium name="The Broad Institute Genome Sequencing Center for Infectious Disease"/>
            <person name="Wu L."/>
            <person name="Ma J."/>
        </authorList>
    </citation>
    <scope>NUCLEOTIDE SEQUENCE [LARGE SCALE GENOMIC DNA]</scope>
    <source>
        <strain evidence="4">CCM 7043</strain>
    </source>
</reference>
<name>A0ABW4EU85_9PSEU</name>
<dbReference type="Pfam" id="PF13561">
    <property type="entry name" value="adh_short_C2"/>
    <property type="match status" value="1"/>
</dbReference>
<dbReference type="GO" id="GO:0016491">
    <property type="term" value="F:oxidoreductase activity"/>
    <property type="evidence" value="ECO:0007669"/>
    <property type="project" value="UniProtKB-KW"/>
</dbReference>
<dbReference type="SUPFAM" id="SSF51735">
    <property type="entry name" value="NAD(P)-binding Rossmann-fold domains"/>
    <property type="match status" value="1"/>
</dbReference>
<dbReference type="InterPro" id="IPR036291">
    <property type="entry name" value="NAD(P)-bd_dom_sf"/>
</dbReference>
<protein>
    <submittedName>
        <fullName evidence="3">SDR family NAD(P)-dependent oxidoreductase</fullName>
        <ecNumber evidence="3">1.1.1.-</ecNumber>
    </submittedName>
</protein>
<dbReference type="PANTHER" id="PTHR43975:SF2">
    <property type="entry name" value="EG:BACR7A4.14 PROTEIN-RELATED"/>
    <property type="match status" value="1"/>
</dbReference>
<dbReference type="SMART" id="SM00822">
    <property type="entry name" value="PKS_KR"/>
    <property type="match status" value="1"/>
</dbReference>
<feature type="domain" description="Ketoreductase" evidence="2">
    <location>
        <begin position="9"/>
        <end position="196"/>
    </location>
</feature>
<dbReference type="PRINTS" id="PR00080">
    <property type="entry name" value="SDRFAMILY"/>
</dbReference>
<comment type="caution">
    <text evidence="3">The sequence shown here is derived from an EMBL/GenBank/DDBJ whole genome shotgun (WGS) entry which is preliminary data.</text>
</comment>
<dbReference type="PANTHER" id="PTHR43975">
    <property type="entry name" value="ZGC:101858"/>
    <property type="match status" value="1"/>
</dbReference>
<sequence length="255" mass="25987">MTHGRFVGKVVVVTGAGSGIGAATAHRFAAEGATVVAVGRTAEKLQKTAADAEGTVETAVADISNQAGITAVIDGTAARHGRVDVLVNNAATAAIGTVEQLDPAEWREVMAVDVDGVFFTSRAALPHLRAVGGCIVNVGSVSGLGGDWRLVAYNTAKGALVNLTNAMALDHAADGVRVNAVHPSLTVTEMAAPNLENEQVLEAFKQRIALGRPAQPSEVAAVIAFLASDDASFVTGAQIPVDGGLRASSGQPRMF</sequence>
<dbReference type="InterPro" id="IPR002347">
    <property type="entry name" value="SDR_fam"/>
</dbReference>
<dbReference type="InterPro" id="IPR057326">
    <property type="entry name" value="KR_dom"/>
</dbReference>
<evidence type="ECO:0000259" key="2">
    <source>
        <dbReference type="SMART" id="SM00822"/>
    </source>
</evidence>